<evidence type="ECO:0000313" key="2">
    <source>
        <dbReference type="Proteomes" id="UP000616151"/>
    </source>
</evidence>
<reference evidence="1" key="1">
    <citation type="submission" date="2021-01" db="EMBL/GenBank/DDBJ databases">
        <authorList>
            <person name="Sun Q."/>
        </authorList>
    </citation>
    <scope>NUCLEOTIDE SEQUENCE</scope>
    <source>
        <strain evidence="1">YIM B02566</strain>
    </source>
</reference>
<sequence length="766" mass="84264">MRFQLADLEKPARILIDRWGIPHIKAETKADLFFAQGFNIARDRLWQIDLWRKRGLGLLAADFGPGYLAQDQAARLFLYRGDMAAEWRSYAEDAQEICTAFVGGINAFIAAIDRKQAPLPPEFTVMGTKPERWAAEDVVRVRSHGLTANAQSEIARAVLLAAGQDDADRLRQERLPDLPLDNPGRIDLARIPARIIDRLRLASAPVSFSRERLAARLEDAWRWSIFDDFGVTRDSQPEGSNSWVVHGSKTTTGRPILASDPHRVLSLPSIRYLAHLSGPGIEAIGAGEPCLPGISIGHNERIAFGLTIFDADQEDVYIYETDPKDPLRYRFGDSFERMTTRVERFEVKGSEPQEQTHYFTRHGPVVFTDPGKALAIAVRSVWAEPGAAPYLASLSTMRAGNFAEFDQALARWKTPSVNKTYADIDGHIAWTPAGYVPRRTGWSGMLPVPGSGGFEWKDNLDRTEMPRLIDPEIGFVATANEFNLPADWDHQARPVGFEWTSGARAMRIREVLSRISVHDLSHSQGLQTDIRSIPALRLQRLLTPLSPTDAGARQARALILDWNGDMNAESAAAALYGLWWLKHLRPATIAALAPELGSHLNLVGIGHADALLAVLEGNSAQLAPVMAASLASAWREALDLIGPDPSRWRWGQLHQMLFRSPVAAVTEKGFTVGPFLMGGDNSTPMNTSPRVADWRVASGASVRLVMDVGDWDKSLCINTPGQSGDPASAHYADLAALWAKGDYVPLLFSPAAVEAATETVIDLVPM</sequence>
<accession>A0ACC5RA08</accession>
<keyword evidence="2" id="KW-1185">Reference proteome</keyword>
<organism evidence="1 2">
    <name type="scientific">Taklimakanibacter albus</name>
    <dbReference type="NCBI Taxonomy" id="2800327"/>
    <lineage>
        <taxon>Bacteria</taxon>
        <taxon>Pseudomonadati</taxon>
        <taxon>Pseudomonadota</taxon>
        <taxon>Alphaproteobacteria</taxon>
        <taxon>Hyphomicrobiales</taxon>
        <taxon>Aestuariivirgaceae</taxon>
        <taxon>Taklimakanibacter</taxon>
    </lineage>
</organism>
<gene>
    <name evidence="1" type="ORF">JHL16_24325</name>
</gene>
<comment type="caution">
    <text evidence="1">The sequence shown here is derived from an EMBL/GenBank/DDBJ whole genome shotgun (WGS) entry which is preliminary data.</text>
</comment>
<dbReference type="Proteomes" id="UP000616151">
    <property type="component" value="Unassembled WGS sequence"/>
</dbReference>
<protein>
    <submittedName>
        <fullName evidence="1">Penicillin acylase family protein</fullName>
    </submittedName>
</protein>
<dbReference type="EMBL" id="JAENHL010000008">
    <property type="protein sequence ID" value="MBK1869509.1"/>
    <property type="molecule type" value="Genomic_DNA"/>
</dbReference>
<name>A0ACC5RA08_9HYPH</name>
<evidence type="ECO:0000313" key="1">
    <source>
        <dbReference type="EMBL" id="MBK1869509.1"/>
    </source>
</evidence>
<proteinExistence type="predicted"/>